<feature type="compositionally biased region" description="Polar residues" evidence="1">
    <location>
        <begin position="58"/>
        <end position="67"/>
    </location>
</feature>
<sequence length="67" mass="7400">MMMMKNSKGRMKMKVDEMSEKQLVESNNSVHKSKEDDSNNVNKESSGCVIGSGWVRSASPSQSTDDS</sequence>
<reference evidence="3" key="1">
    <citation type="journal article" date="2017" name="Front. Plant Sci.">
        <title>Climate Clever Clovers: New Paradigm to Reduce the Environmental Footprint of Ruminants by Breeding Low Methanogenic Forages Utilizing Haplotype Variation.</title>
        <authorList>
            <person name="Kaur P."/>
            <person name="Appels R."/>
            <person name="Bayer P.E."/>
            <person name="Keeble-Gagnere G."/>
            <person name="Wang J."/>
            <person name="Hirakawa H."/>
            <person name="Shirasawa K."/>
            <person name="Vercoe P."/>
            <person name="Stefanova K."/>
            <person name="Durmic Z."/>
            <person name="Nichols P."/>
            <person name="Revell C."/>
            <person name="Isobe S.N."/>
            <person name="Edwards D."/>
            <person name="Erskine W."/>
        </authorList>
    </citation>
    <scope>NUCLEOTIDE SEQUENCE [LARGE SCALE GENOMIC DNA]</scope>
    <source>
        <strain evidence="3">cv. Daliak</strain>
    </source>
</reference>
<gene>
    <name evidence="2" type="ORF">TSUD_384960</name>
</gene>
<name>A0A2Z6N2N8_TRISU</name>
<evidence type="ECO:0000313" key="3">
    <source>
        <dbReference type="Proteomes" id="UP000242715"/>
    </source>
</evidence>
<feature type="compositionally biased region" description="Basic and acidic residues" evidence="1">
    <location>
        <begin position="13"/>
        <end position="23"/>
    </location>
</feature>
<dbReference type="Proteomes" id="UP000242715">
    <property type="component" value="Unassembled WGS sequence"/>
</dbReference>
<proteinExistence type="predicted"/>
<dbReference type="EMBL" id="DF973422">
    <property type="protein sequence ID" value="GAU30275.1"/>
    <property type="molecule type" value="Genomic_DNA"/>
</dbReference>
<accession>A0A2Z6N2N8</accession>
<evidence type="ECO:0000256" key="1">
    <source>
        <dbReference type="SAM" id="MobiDB-lite"/>
    </source>
</evidence>
<organism evidence="2 3">
    <name type="scientific">Trifolium subterraneum</name>
    <name type="common">Subterranean clover</name>
    <dbReference type="NCBI Taxonomy" id="3900"/>
    <lineage>
        <taxon>Eukaryota</taxon>
        <taxon>Viridiplantae</taxon>
        <taxon>Streptophyta</taxon>
        <taxon>Embryophyta</taxon>
        <taxon>Tracheophyta</taxon>
        <taxon>Spermatophyta</taxon>
        <taxon>Magnoliopsida</taxon>
        <taxon>eudicotyledons</taxon>
        <taxon>Gunneridae</taxon>
        <taxon>Pentapetalae</taxon>
        <taxon>rosids</taxon>
        <taxon>fabids</taxon>
        <taxon>Fabales</taxon>
        <taxon>Fabaceae</taxon>
        <taxon>Papilionoideae</taxon>
        <taxon>50 kb inversion clade</taxon>
        <taxon>NPAAA clade</taxon>
        <taxon>Hologalegina</taxon>
        <taxon>IRL clade</taxon>
        <taxon>Trifolieae</taxon>
        <taxon>Trifolium</taxon>
    </lineage>
</organism>
<protein>
    <submittedName>
        <fullName evidence="2">Uncharacterized protein</fullName>
    </submittedName>
</protein>
<feature type="region of interest" description="Disordered" evidence="1">
    <location>
        <begin position="1"/>
        <end position="67"/>
    </location>
</feature>
<keyword evidence="3" id="KW-1185">Reference proteome</keyword>
<dbReference type="AlphaFoldDB" id="A0A2Z6N2N8"/>
<evidence type="ECO:0000313" key="2">
    <source>
        <dbReference type="EMBL" id="GAU30275.1"/>
    </source>
</evidence>